<comment type="similarity">
    <text evidence="8">Belongs to the binding-protein-dependent transport system permease family.</text>
</comment>
<feature type="transmembrane region" description="Helical" evidence="8">
    <location>
        <begin position="134"/>
        <end position="156"/>
    </location>
</feature>
<name>A0ABT1YIV3_9BACL</name>
<dbReference type="EMBL" id="JANQBD010000013">
    <property type="protein sequence ID" value="MCR8633111.1"/>
    <property type="molecule type" value="Genomic_DNA"/>
</dbReference>
<proteinExistence type="inferred from homology"/>
<organism evidence="10 11">
    <name type="scientific">Paenibacillus radicis</name>
    <name type="common">ex Xue et al. 2023</name>
    <dbReference type="NCBI Taxonomy" id="2972489"/>
    <lineage>
        <taxon>Bacteria</taxon>
        <taxon>Bacillati</taxon>
        <taxon>Bacillota</taxon>
        <taxon>Bacilli</taxon>
        <taxon>Bacillales</taxon>
        <taxon>Paenibacillaceae</taxon>
        <taxon>Paenibacillus</taxon>
    </lineage>
</organism>
<feature type="transmembrane region" description="Helical" evidence="8">
    <location>
        <begin position="180"/>
        <end position="204"/>
    </location>
</feature>
<dbReference type="PANTHER" id="PTHR43357">
    <property type="entry name" value="INNER MEMBRANE ABC TRANSPORTER PERMEASE PROTEIN YDCV"/>
    <property type="match status" value="1"/>
</dbReference>
<keyword evidence="3" id="KW-1003">Cell membrane</keyword>
<feature type="transmembrane region" description="Helical" evidence="8">
    <location>
        <begin position="441"/>
        <end position="463"/>
    </location>
</feature>
<comment type="caution">
    <text evidence="10">The sequence shown here is derived from an EMBL/GenBank/DDBJ whole genome shotgun (WGS) entry which is preliminary data.</text>
</comment>
<feature type="domain" description="ABC transmembrane type-1" evidence="9">
    <location>
        <begin position="404"/>
        <end position="598"/>
    </location>
</feature>
<dbReference type="InterPro" id="IPR035906">
    <property type="entry name" value="MetI-like_sf"/>
</dbReference>
<evidence type="ECO:0000256" key="2">
    <source>
        <dbReference type="ARBA" id="ARBA00022448"/>
    </source>
</evidence>
<protein>
    <submittedName>
        <fullName evidence="10">Iron ABC transporter permease</fullName>
    </submittedName>
</protein>
<evidence type="ECO:0000256" key="8">
    <source>
        <dbReference type="RuleBase" id="RU363032"/>
    </source>
</evidence>
<keyword evidence="7 8" id="KW-0472">Membrane</keyword>
<feature type="transmembrane region" description="Helical" evidence="8">
    <location>
        <begin position="469"/>
        <end position="487"/>
    </location>
</feature>
<feature type="transmembrane region" description="Helical" evidence="8">
    <location>
        <begin position="578"/>
        <end position="598"/>
    </location>
</feature>
<evidence type="ECO:0000256" key="6">
    <source>
        <dbReference type="ARBA" id="ARBA00022989"/>
    </source>
</evidence>
<reference evidence="10 11" key="1">
    <citation type="submission" date="2022-08" db="EMBL/GenBank/DDBJ databases">
        <title>Paenibacillus endoradicis sp. nov., Paenibacillus radicibacter sp. nov and Paenibacillus pararadicis sp. nov., three cold-adapted plant growth-promoting bacteria isolated from root of Larix gmelinii in Great Khingan.</title>
        <authorList>
            <person name="Xue H."/>
        </authorList>
    </citation>
    <scope>NUCLEOTIDE SEQUENCE [LARGE SCALE GENOMIC DNA]</scope>
    <source>
        <strain evidence="10 11">N5-1-1-5</strain>
    </source>
</reference>
<dbReference type="Proteomes" id="UP001300012">
    <property type="component" value="Unassembled WGS sequence"/>
</dbReference>
<dbReference type="RefSeq" id="WP_258214693.1">
    <property type="nucleotide sequence ID" value="NZ_JANQBD010000013.1"/>
</dbReference>
<keyword evidence="5 8" id="KW-0812">Transmembrane</keyword>
<sequence length="612" mass="68001">MNNIEYTSRSASKFTMVRVLNFLKSSLTNPLHLISLFAIIFLGYTIVIPMWEIISHTLTWHPEDIRANPQAVPGNLTLNHWLHVLYSDISSSIFYKPLLNSFNIAVFVSFFSMVVGGGLAWLVTRTDLPFKKTFAFLAIIPYMLPSWIKSFAWLIVFKNDRVGGTQGMLQYLFGINPPDWISYGFLPISIVLVGHYYTFFYLLIAVSLSSINSSLEETADILGASRYTILRKITFPLVMPAILSALILTFSKSMGTFGAAAFLGLPVKYYTIATMLYGSMKNRMISDAYVLSLILIVISALTIYFNQRAIGKRKSYATIGGKDSRKNLNPLGVWKIPAIVMVFLFMFLAGIFPLLLLLWQTFMLQDGNYSLSNLTTHYWFGDSDFSIASGEVGILKSDSILLGLKNSLTIAFIAAAVAAVMGLVFGYVISKGRKTLSGKLVEQLSFMPYLIPGISFAAIYLSMFAQPKFLLPALYGTLALVILITIVKELPFATRSGTSTMLQISGELEEAAKLHGASWPRRFFSIMMPLSRKGLISAFLLLFISAMKELDLIILLVTPKTSTLTTLTFRYAEKGYQQYANAIVIVIIALIMITHYIATKYGKADLSKGIGG</sequence>
<keyword evidence="6 8" id="KW-1133">Transmembrane helix</keyword>
<feature type="transmembrane region" description="Helical" evidence="8">
    <location>
        <begin position="332"/>
        <end position="359"/>
    </location>
</feature>
<dbReference type="Pfam" id="PF00528">
    <property type="entry name" value="BPD_transp_1"/>
    <property type="match status" value="2"/>
</dbReference>
<evidence type="ECO:0000256" key="1">
    <source>
        <dbReference type="ARBA" id="ARBA00004429"/>
    </source>
</evidence>
<evidence type="ECO:0000313" key="10">
    <source>
        <dbReference type="EMBL" id="MCR8633111.1"/>
    </source>
</evidence>
<feature type="transmembrane region" description="Helical" evidence="8">
    <location>
        <begin position="102"/>
        <end position="122"/>
    </location>
</feature>
<dbReference type="InterPro" id="IPR000515">
    <property type="entry name" value="MetI-like"/>
</dbReference>
<comment type="subcellular location">
    <subcellularLocation>
        <location evidence="1">Cell inner membrane</location>
        <topology evidence="1">Multi-pass membrane protein</topology>
    </subcellularLocation>
    <subcellularLocation>
        <location evidence="8">Cell membrane</location>
        <topology evidence="8">Multi-pass membrane protein</topology>
    </subcellularLocation>
</comment>
<feature type="transmembrane region" description="Helical" evidence="8">
    <location>
        <begin position="31"/>
        <end position="51"/>
    </location>
</feature>
<gene>
    <name evidence="10" type="ORF">NV381_18070</name>
</gene>
<accession>A0ABT1YIV3</accession>
<evidence type="ECO:0000256" key="5">
    <source>
        <dbReference type="ARBA" id="ARBA00022692"/>
    </source>
</evidence>
<dbReference type="PANTHER" id="PTHR43357:SF4">
    <property type="entry name" value="INNER MEMBRANE ABC TRANSPORTER PERMEASE PROTEIN YDCV"/>
    <property type="match status" value="1"/>
</dbReference>
<evidence type="ECO:0000256" key="3">
    <source>
        <dbReference type="ARBA" id="ARBA00022475"/>
    </source>
</evidence>
<evidence type="ECO:0000259" key="9">
    <source>
        <dbReference type="PROSITE" id="PS50928"/>
    </source>
</evidence>
<keyword evidence="4" id="KW-0997">Cell inner membrane</keyword>
<keyword evidence="2 8" id="KW-0813">Transport</keyword>
<evidence type="ECO:0000256" key="4">
    <source>
        <dbReference type="ARBA" id="ARBA00022519"/>
    </source>
</evidence>
<evidence type="ECO:0000256" key="7">
    <source>
        <dbReference type="ARBA" id="ARBA00023136"/>
    </source>
</evidence>
<feature type="transmembrane region" description="Helical" evidence="8">
    <location>
        <begin position="285"/>
        <end position="305"/>
    </location>
</feature>
<dbReference type="SUPFAM" id="SSF161098">
    <property type="entry name" value="MetI-like"/>
    <property type="match status" value="2"/>
</dbReference>
<dbReference type="Gene3D" id="1.10.3720.10">
    <property type="entry name" value="MetI-like"/>
    <property type="match status" value="2"/>
</dbReference>
<feature type="domain" description="ABC transmembrane type-1" evidence="9">
    <location>
        <begin position="98"/>
        <end position="306"/>
    </location>
</feature>
<keyword evidence="11" id="KW-1185">Reference proteome</keyword>
<evidence type="ECO:0000313" key="11">
    <source>
        <dbReference type="Proteomes" id="UP001300012"/>
    </source>
</evidence>
<dbReference type="PROSITE" id="PS50928">
    <property type="entry name" value="ABC_TM1"/>
    <property type="match status" value="2"/>
</dbReference>
<feature type="transmembrane region" description="Helical" evidence="8">
    <location>
        <begin position="535"/>
        <end position="558"/>
    </location>
</feature>
<dbReference type="CDD" id="cd06261">
    <property type="entry name" value="TM_PBP2"/>
    <property type="match status" value="2"/>
</dbReference>
<feature type="transmembrane region" description="Helical" evidence="8">
    <location>
        <begin position="408"/>
        <end position="429"/>
    </location>
</feature>